<evidence type="ECO:0000313" key="2">
    <source>
        <dbReference type="Proteomes" id="UP001162164"/>
    </source>
</evidence>
<dbReference type="SUPFAM" id="SSF53098">
    <property type="entry name" value="Ribonuclease H-like"/>
    <property type="match status" value="1"/>
</dbReference>
<dbReference type="InterPro" id="IPR036397">
    <property type="entry name" value="RNaseH_sf"/>
</dbReference>
<comment type="caution">
    <text evidence="1">The sequence shown here is derived from an EMBL/GenBank/DDBJ whole genome shotgun (WGS) entry which is preliminary data.</text>
</comment>
<sequence length="143" mass="16209">MVLEQNAGLTDVRQWPNQKEKKSVTESDGILLFYHSEVLKHESVVRIIVQEKGVYLVYSGRRKYNDGLSEHQAALKAPTNPKVTSRLEWECQRELENLVDQNIVTLLWVLGHSSEILGNEKADELARKESSTPFIVPEPALGV</sequence>
<evidence type="ECO:0008006" key="3">
    <source>
        <dbReference type="Google" id="ProtNLM"/>
    </source>
</evidence>
<dbReference type="Proteomes" id="UP001162164">
    <property type="component" value="Unassembled WGS sequence"/>
</dbReference>
<organism evidence="1 2">
    <name type="scientific">Molorchus minor</name>
    <dbReference type="NCBI Taxonomy" id="1323400"/>
    <lineage>
        <taxon>Eukaryota</taxon>
        <taxon>Metazoa</taxon>
        <taxon>Ecdysozoa</taxon>
        <taxon>Arthropoda</taxon>
        <taxon>Hexapoda</taxon>
        <taxon>Insecta</taxon>
        <taxon>Pterygota</taxon>
        <taxon>Neoptera</taxon>
        <taxon>Endopterygota</taxon>
        <taxon>Coleoptera</taxon>
        <taxon>Polyphaga</taxon>
        <taxon>Cucujiformia</taxon>
        <taxon>Chrysomeloidea</taxon>
        <taxon>Cerambycidae</taxon>
        <taxon>Lamiinae</taxon>
        <taxon>Monochamini</taxon>
        <taxon>Molorchus</taxon>
    </lineage>
</organism>
<evidence type="ECO:0000313" key="1">
    <source>
        <dbReference type="EMBL" id="KAJ8963004.1"/>
    </source>
</evidence>
<dbReference type="EMBL" id="JAPWTJ010003081">
    <property type="protein sequence ID" value="KAJ8963004.1"/>
    <property type="molecule type" value="Genomic_DNA"/>
</dbReference>
<protein>
    <recommendedName>
        <fullName evidence="3">RNase H type-1 domain-containing protein</fullName>
    </recommendedName>
</protein>
<dbReference type="Gene3D" id="3.30.420.10">
    <property type="entry name" value="Ribonuclease H-like superfamily/Ribonuclease H"/>
    <property type="match status" value="1"/>
</dbReference>
<gene>
    <name evidence="1" type="ORF">NQ317_016621</name>
</gene>
<reference evidence="1" key="1">
    <citation type="journal article" date="2023" name="Insect Mol. Biol.">
        <title>Genome sequencing provides insights into the evolution of gene families encoding plant cell wall-degrading enzymes in longhorned beetles.</title>
        <authorList>
            <person name="Shin N.R."/>
            <person name="Okamura Y."/>
            <person name="Kirsch R."/>
            <person name="Pauchet Y."/>
        </authorList>
    </citation>
    <scope>NUCLEOTIDE SEQUENCE</scope>
    <source>
        <strain evidence="1">MMC_N1</strain>
    </source>
</reference>
<name>A0ABQ9IRW3_9CUCU</name>
<keyword evidence="2" id="KW-1185">Reference proteome</keyword>
<accession>A0ABQ9IRW3</accession>
<proteinExistence type="predicted"/>
<dbReference type="InterPro" id="IPR012337">
    <property type="entry name" value="RNaseH-like_sf"/>
</dbReference>